<evidence type="ECO:0000313" key="2">
    <source>
        <dbReference type="Proteomes" id="UP000250140"/>
    </source>
</evidence>
<protein>
    <submittedName>
        <fullName evidence="1">Uncharacterized protein</fullName>
    </submittedName>
</protein>
<keyword evidence="2" id="KW-1185">Reference proteome</keyword>
<organism evidence="1 2">
    <name type="scientific">Glonium stellatum</name>
    <dbReference type="NCBI Taxonomy" id="574774"/>
    <lineage>
        <taxon>Eukaryota</taxon>
        <taxon>Fungi</taxon>
        <taxon>Dikarya</taxon>
        <taxon>Ascomycota</taxon>
        <taxon>Pezizomycotina</taxon>
        <taxon>Dothideomycetes</taxon>
        <taxon>Pleosporomycetidae</taxon>
        <taxon>Gloniales</taxon>
        <taxon>Gloniaceae</taxon>
        <taxon>Glonium</taxon>
    </lineage>
</organism>
<name>A0A8E2JSX3_9PEZI</name>
<gene>
    <name evidence="1" type="ORF">AOQ84DRAFT_39905</name>
</gene>
<sequence>MVEPHPVGNRRSLRPLGVLGNCCICAYVCATESDGMDGCLSRLGPALFRAASRPRKWFGSPSTPSVGSVGFGVVTMLLSRYAVPRQ</sequence>
<reference evidence="1 2" key="1">
    <citation type="journal article" date="2016" name="Nat. Commun.">
        <title>Ectomycorrhizal ecology is imprinted in the genome of the dominant symbiotic fungus Cenococcum geophilum.</title>
        <authorList>
            <consortium name="DOE Joint Genome Institute"/>
            <person name="Peter M."/>
            <person name="Kohler A."/>
            <person name="Ohm R.A."/>
            <person name="Kuo A."/>
            <person name="Krutzmann J."/>
            <person name="Morin E."/>
            <person name="Arend M."/>
            <person name="Barry K.W."/>
            <person name="Binder M."/>
            <person name="Choi C."/>
            <person name="Clum A."/>
            <person name="Copeland A."/>
            <person name="Grisel N."/>
            <person name="Haridas S."/>
            <person name="Kipfer T."/>
            <person name="LaButti K."/>
            <person name="Lindquist E."/>
            <person name="Lipzen A."/>
            <person name="Maire R."/>
            <person name="Meier B."/>
            <person name="Mihaltcheva S."/>
            <person name="Molinier V."/>
            <person name="Murat C."/>
            <person name="Poggeler S."/>
            <person name="Quandt C.A."/>
            <person name="Sperisen C."/>
            <person name="Tritt A."/>
            <person name="Tisserant E."/>
            <person name="Crous P.W."/>
            <person name="Henrissat B."/>
            <person name="Nehls U."/>
            <person name="Egli S."/>
            <person name="Spatafora J.W."/>
            <person name="Grigoriev I.V."/>
            <person name="Martin F.M."/>
        </authorList>
    </citation>
    <scope>NUCLEOTIDE SEQUENCE [LARGE SCALE GENOMIC DNA]</scope>
    <source>
        <strain evidence="1 2">CBS 207.34</strain>
    </source>
</reference>
<evidence type="ECO:0000313" key="1">
    <source>
        <dbReference type="EMBL" id="OCL08465.1"/>
    </source>
</evidence>
<proteinExistence type="predicted"/>
<dbReference type="EMBL" id="KV749653">
    <property type="protein sequence ID" value="OCL08465.1"/>
    <property type="molecule type" value="Genomic_DNA"/>
</dbReference>
<dbReference type="Proteomes" id="UP000250140">
    <property type="component" value="Unassembled WGS sequence"/>
</dbReference>
<dbReference type="AlphaFoldDB" id="A0A8E2JSX3"/>
<accession>A0A8E2JSX3</accession>